<dbReference type="PROSITE" id="PS51740">
    <property type="entry name" value="SPOVT_ABRB"/>
    <property type="match status" value="2"/>
</dbReference>
<feature type="domain" description="SpoVT-AbrB" evidence="8">
    <location>
        <begin position="7"/>
        <end position="52"/>
    </location>
</feature>
<evidence type="ECO:0000256" key="6">
    <source>
        <dbReference type="ARBA" id="ARBA00023163"/>
    </source>
</evidence>
<keyword evidence="10" id="KW-1185">Reference proteome</keyword>
<dbReference type="RefSeq" id="WP_126401985.1">
    <property type="nucleotide sequence ID" value="NZ_AP018907.1"/>
</dbReference>
<dbReference type="PANTHER" id="PTHR34701:SF1">
    <property type="entry name" value="TRANSCRIPTIONAL REGULATOR MRAZ"/>
    <property type="match status" value="1"/>
</dbReference>
<evidence type="ECO:0000256" key="3">
    <source>
        <dbReference type="ARBA" id="ARBA00022737"/>
    </source>
</evidence>
<dbReference type="Proteomes" id="UP000266934">
    <property type="component" value="Chromosome"/>
</dbReference>
<keyword evidence="6 7" id="KW-0804">Transcription</keyword>
<evidence type="ECO:0000313" key="9">
    <source>
        <dbReference type="EMBL" id="BBF91589.1"/>
    </source>
</evidence>
<dbReference type="HAMAP" id="MF_01008">
    <property type="entry name" value="MraZ"/>
    <property type="match status" value="1"/>
</dbReference>
<comment type="similarity">
    <text evidence="7">Belongs to the MraZ family.</text>
</comment>
<protein>
    <recommendedName>
        <fullName evidence="1 7">Transcriptional regulator MraZ</fullName>
    </recommendedName>
</protein>
<dbReference type="GO" id="GO:0003700">
    <property type="term" value="F:DNA-binding transcription factor activity"/>
    <property type="evidence" value="ECO:0007669"/>
    <property type="project" value="UniProtKB-UniRule"/>
</dbReference>
<keyword evidence="4 7" id="KW-0805">Transcription regulation</keyword>
<dbReference type="AlphaFoldDB" id="A0A348FWA6"/>
<dbReference type="GO" id="GO:0000976">
    <property type="term" value="F:transcription cis-regulatory region binding"/>
    <property type="evidence" value="ECO:0007669"/>
    <property type="project" value="TreeGrafter"/>
</dbReference>
<dbReference type="KEGG" id="blag:BLTE_02740"/>
<evidence type="ECO:0000256" key="5">
    <source>
        <dbReference type="ARBA" id="ARBA00023125"/>
    </source>
</evidence>
<dbReference type="InterPro" id="IPR007159">
    <property type="entry name" value="SpoVT-AbrB_dom"/>
</dbReference>
<evidence type="ECO:0000259" key="8">
    <source>
        <dbReference type="PROSITE" id="PS51740"/>
    </source>
</evidence>
<dbReference type="InterPro" id="IPR020603">
    <property type="entry name" value="MraZ_dom"/>
</dbReference>
<keyword evidence="5 7" id="KW-0238">DNA-binding</keyword>
<sequence length="159" mass="17880">MDRFVSSYTMRLDAKGRVSIPAPYRTVLARDGFDGAYCLPALDAPAIDGGGRMLIDEIDRLIAMLPPYSDERDEMSRALYGSSELMKLDPEGRVMLSETLKSHAHIKDGVTFVGLGHKFQIWEPERFRTHLDEAKTRVRDLRKRLGHPDAPARAPGARE</sequence>
<organism evidence="9 10">
    <name type="scientific">Blastochloris tepida</name>
    <dbReference type="NCBI Taxonomy" id="2233851"/>
    <lineage>
        <taxon>Bacteria</taxon>
        <taxon>Pseudomonadati</taxon>
        <taxon>Pseudomonadota</taxon>
        <taxon>Alphaproteobacteria</taxon>
        <taxon>Hyphomicrobiales</taxon>
        <taxon>Blastochloridaceae</taxon>
        <taxon>Blastochloris</taxon>
    </lineage>
</organism>
<feature type="domain" description="SpoVT-AbrB" evidence="8">
    <location>
        <begin position="83"/>
        <end position="126"/>
    </location>
</feature>
<dbReference type="InterPro" id="IPR035644">
    <property type="entry name" value="MraZ_C"/>
</dbReference>
<dbReference type="InterPro" id="IPR035642">
    <property type="entry name" value="MraZ_N"/>
</dbReference>
<dbReference type="GO" id="GO:0009295">
    <property type="term" value="C:nucleoid"/>
    <property type="evidence" value="ECO:0007669"/>
    <property type="project" value="UniProtKB-SubCell"/>
</dbReference>
<dbReference type="InterPro" id="IPR003444">
    <property type="entry name" value="MraZ"/>
</dbReference>
<keyword evidence="2 7" id="KW-0963">Cytoplasm</keyword>
<keyword evidence="3" id="KW-0677">Repeat</keyword>
<dbReference type="PANTHER" id="PTHR34701">
    <property type="entry name" value="TRANSCRIPTIONAL REGULATOR MRAZ"/>
    <property type="match status" value="1"/>
</dbReference>
<dbReference type="OrthoDB" id="9807753at2"/>
<dbReference type="CDD" id="cd16321">
    <property type="entry name" value="MraZ_C"/>
    <property type="match status" value="1"/>
</dbReference>
<dbReference type="SUPFAM" id="SSF89447">
    <property type="entry name" value="AbrB/MazE/MraZ-like"/>
    <property type="match status" value="1"/>
</dbReference>
<comment type="subunit">
    <text evidence="7">Forms oligomers.</text>
</comment>
<gene>
    <name evidence="7 9" type="primary">mraZ</name>
    <name evidence="9" type="ORF">BLTE_02740</name>
</gene>
<dbReference type="CDD" id="cd16320">
    <property type="entry name" value="MraZ_N"/>
    <property type="match status" value="1"/>
</dbReference>
<dbReference type="InterPro" id="IPR038619">
    <property type="entry name" value="MraZ_sf"/>
</dbReference>
<evidence type="ECO:0000256" key="1">
    <source>
        <dbReference type="ARBA" id="ARBA00013860"/>
    </source>
</evidence>
<dbReference type="InterPro" id="IPR037914">
    <property type="entry name" value="SpoVT-AbrB_sf"/>
</dbReference>
<dbReference type="GO" id="GO:0005737">
    <property type="term" value="C:cytoplasm"/>
    <property type="evidence" value="ECO:0007669"/>
    <property type="project" value="UniProtKB-UniRule"/>
</dbReference>
<proteinExistence type="inferred from homology"/>
<name>A0A348FWA6_9HYPH</name>
<dbReference type="EMBL" id="AP018907">
    <property type="protein sequence ID" value="BBF91589.1"/>
    <property type="molecule type" value="Genomic_DNA"/>
</dbReference>
<dbReference type="Pfam" id="PF02381">
    <property type="entry name" value="MraZ"/>
    <property type="match status" value="1"/>
</dbReference>
<reference evidence="9 10" key="1">
    <citation type="submission" date="2018-08" db="EMBL/GenBank/DDBJ databases">
        <title>Complete genome sequencing of Blastochloris tepida GI.</title>
        <authorList>
            <person name="Tsukatani Y."/>
            <person name="Mori H."/>
        </authorList>
    </citation>
    <scope>NUCLEOTIDE SEQUENCE [LARGE SCALE GENOMIC DNA]</scope>
    <source>
        <strain evidence="9 10">GI</strain>
    </source>
</reference>
<evidence type="ECO:0000256" key="2">
    <source>
        <dbReference type="ARBA" id="ARBA00022490"/>
    </source>
</evidence>
<evidence type="ECO:0000313" key="10">
    <source>
        <dbReference type="Proteomes" id="UP000266934"/>
    </source>
</evidence>
<evidence type="ECO:0000256" key="4">
    <source>
        <dbReference type="ARBA" id="ARBA00023015"/>
    </source>
</evidence>
<dbReference type="Gene3D" id="3.40.1550.20">
    <property type="entry name" value="Transcriptional regulator MraZ domain"/>
    <property type="match status" value="1"/>
</dbReference>
<dbReference type="GO" id="GO:2000143">
    <property type="term" value="P:negative regulation of DNA-templated transcription initiation"/>
    <property type="evidence" value="ECO:0007669"/>
    <property type="project" value="TreeGrafter"/>
</dbReference>
<accession>A0A348FWA6</accession>
<comment type="subcellular location">
    <subcellularLocation>
        <location evidence="7">Cytoplasm</location>
        <location evidence="7">Nucleoid</location>
    </subcellularLocation>
</comment>
<evidence type="ECO:0000256" key="7">
    <source>
        <dbReference type="HAMAP-Rule" id="MF_01008"/>
    </source>
</evidence>